<keyword evidence="7" id="KW-0408">Iron</keyword>
<dbReference type="InterPro" id="IPR036396">
    <property type="entry name" value="Cyt_P450_sf"/>
</dbReference>
<dbReference type="Pfam" id="PF00067">
    <property type="entry name" value="p450"/>
    <property type="match status" value="1"/>
</dbReference>
<protein>
    <submittedName>
        <fullName evidence="10">Uncharacterized protein</fullName>
    </submittedName>
</protein>
<evidence type="ECO:0000313" key="11">
    <source>
        <dbReference type="Proteomes" id="UP001472677"/>
    </source>
</evidence>
<dbReference type="EMBL" id="JBBPBM010000103">
    <property type="protein sequence ID" value="KAK8508352.1"/>
    <property type="molecule type" value="Genomic_DNA"/>
</dbReference>
<dbReference type="Proteomes" id="UP001472677">
    <property type="component" value="Unassembled WGS sequence"/>
</dbReference>
<evidence type="ECO:0000256" key="2">
    <source>
        <dbReference type="ARBA" id="ARBA00004370"/>
    </source>
</evidence>
<comment type="cofactor">
    <cofactor evidence="1">
        <name>heme</name>
        <dbReference type="ChEBI" id="CHEBI:30413"/>
    </cofactor>
</comment>
<comment type="caution">
    <text evidence="10">The sequence shown here is derived from an EMBL/GenBank/DDBJ whole genome shotgun (WGS) entry which is preliminary data.</text>
</comment>
<comment type="similarity">
    <text evidence="3">Belongs to the cytochrome P450 family.</text>
</comment>
<keyword evidence="4" id="KW-0349">Heme</keyword>
<comment type="subcellular location">
    <subcellularLocation>
        <location evidence="2">Membrane</location>
    </subcellularLocation>
</comment>
<dbReference type="Gene3D" id="1.10.630.10">
    <property type="entry name" value="Cytochrome P450"/>
    <property type="match status" value="1"/>
</dbReference>
<evidence type="ECO:0000256" key="3">
    <source>
        <dbReference type="ARBA" id="ARBA00010617"/>
    </source>
</evidence>
<keyword evidence="11" id="KW-1185">Reference proteome</keyword>
<evidence type="ECO:0000313" key="10">
    <source>
        <dbReference type="EMBL" id="KAK8508352.1"/>
    </source>
</evidence>
<organism evidence="10 11">
    <name type="scientific">Hibiscus sabdariffa</name>
    <name type="common">roselle</name>
    <dbReference type="NCBI Taxonomy" id="183260"/>
    <lineage>
        <taxon>Eukaryota</taxon>
        <taxon>Viridiplantae</taxon>
        <taxon>Streptophyta</taxon>
        <taxon>Embryophyta</taxon>
        <taxon>Tracheophyta</taxon>
        <taxon>Spermatophyta</taxon>
        <taxon>Magnoliopsida</taxon>
        <taxon>eudicotyledons</taxon>
        <taxon>Gunneridae</taxon>
        <taxon>Pentapetalae</taxon>
        <taxon>rosids</taxon>
        <taxon>malvids</taxon>
        <taxon>Malvales</taxon>
        <taxon>Malvaceae</taxon>
        <taxon>Malvoideae</taxon>
        <taxon>Hibiscus</taxon>
    </lineage>
</organism>
<evidence type="ECO:0000256" key="8">
    <source>
        <dbReference type="ARBA" id="ARBA00023033"/>
    </source>
</evidence>
<dbReference type="SUPFAM" id="SSF48264">
    <property type="entry name" value="Cytochrome P450"/>
    <property type="match status" value="1"/>
</dbReference>
<gene>
    <name evidence="10" type="ORF">V6N12_019531</name>
</gene>
<keyword evidence="5" id="KW-0479">Metal-binding</keyword>
<dbReference type="PANTHER" id="PTHR47943:SF8">
    <property type="entry name" value="CYTOCHROME P450"/>
    <property type="match status" value="1"/>
</dbReference>
<keyword evidence="6" id="KW-0560">Oxidoreductase</keyword>
<evidence type="ECO:0000256" key="7">
    <source>
        <dbReference type="ARBA" id="ARBA00023004"/>
    </source>
</evidence>
<dbReference type="PRINTS" id="PR00463">
    <property type="entry name" value="EP450I"/>
</dbReference>
<accession>A0ABR2BMH4</accession>
<evidence type="ECO:0000256" key="1">
    <source>
        <dbReference type="ARBA" id="ARBA00001971"/>
    </source>
</evidence>
<evidence type="ECO:0000256" key="4">
    <source>
        <dbReference type="ARBA" id="ARBA00022617"/>
    </source>
</evidence>
<evidence type="ECO:0000256" key="5">
    <source>
        <dbReference type="ARBA" id="ARBA00022723"/>
    </source>
</evidence>
<dbReference type="InterPro" id="IPR002401">
    <property type="entry name" value="Cyt_P450_E_grp-I"/>
</dbReference>
<keyword evidence="9" id="KW-0472">Membrane</keyword>
<keyword evidence="8" id="KW-0503">Monooxygenase</keyword>
<name>A0ABR2BMH4_9ROSI</name>
<reference evidence="10 11" key="1">
    <citation type="journal article" date="2024" name="G3 (Bethesda)">
        <title>Genome assembly of Hibiscus sabdariffa L. provides insights into metabolisms of medicinal natural products.</title>
        <authorList>
            <person name="Kim T."/>
        </authorList>
    </citation>
    <scope>NUCLEOTIDE SEQUENCE [LARGE SCALE GENOMIC DNA]</scope>
    <source>
        <strain evidence="10">TK-2024</strain>
        <tissue evidence="10">Old leaves</tissue>
    </source>
</reference>
<dbReference type="InterPro" id="IPR001128">
    <property type="entry name" value="Cyt_P450"/>
</dbReference>
<proteinExistence type="inferred from homology"/>
<dbReference type="PANTHER" id="PTHR47943">
    <property type="entry name" value="CYTOCHROME P450 93A3-LIKE"/>
    <property type="match status" value="1"/>
</dbReference>
<evidence type="ECO:0000256" key="9">
    <source>
        <dbReference type="ARBA" id="ARBA00023136"/>
    </source>
</evidence>
<evidence type="ECO:0000256" key="6">
    <source>
        <dbReference type="ARBA" id="ARBA00023002"/>
    </source>
</evidence>
<sequence>MHLLGPIPHQAFSKLSNRYGPLVHFYIGSNPCVLVSSQEFAKEVLRDHETSFLNRPKLVNIDYLTYGTADFAMAPYGPLWKYMKKLCMSELLGTQTLHRLLPVRREEMNRFIGLMQEKAEAGEAVDVGEELMRLTNNIISRMLLSKR</sequence>